<keyword evidence="2" id="KW-1185">Reference proteome</keyword>
<name>A0A1B0CNS0_LUTLO</name>
<organism evidence="1 2">
    <name type="scientific">Lutzomyia longipalpis</name>
    <name type="common">Sand fly</name>
    <dbReference type="NCBI Taxonomy" id="7200"/>
    <lineage>
        <taxon>Eukaryota</taxon>
        <taxon>Metazoa</taxon>
        <taxon>Ecdysozoa</taxon>
        <taxon>Arthropoda</taxon>
        <taxon>Hexapoda</taxon>
        <taxon>Insecta</taxon>
        <taxon>Pterygota</taxon>
        <taxon>Neoptera</taxon>
        <taxon>Endopterygota</taxon>
        <taxon>Diptera</taxon>
        <taxon>Nematocera</taxon>
        <taxon>Psychodoidea</taxon>
        <taxon>Psychodidae</taxon>
        <taxon>Lutzomyia</taxon>
        <taxon>Lutzomyia</taxon>
    </lineage>
</organism>
<dbReference type="AlphaFoldDB" id="A0A1B0CNS0"/>
<protein>
    <submittedName>
        <fullName evidence="1">Uncharacterized protein</fullName>
    </submittedName>
</protein>
<dbReference type="EnsemblMetazoa" id="LLOJ006392-RA">
    <property type="protein sequence ID" value="LLOJ006392-PA"/>
    <property type="gene ID" value="LLOJ006392"/>
</dbReference>
<evidence type="ECO:0000313" key="2">
    <source>
        <dbReference type="Proteomes" id="UP000092461"/>
    </source>
</evidence>
<accession>A0A1B0CNS0</accession>
<dbReference type="EMBL" id="AJWK01020723">
    <property type="status" value="NOT_ANNOTATED_CDS"/>
    <property type="molecule type" value="Genomic_DNA"/>
</dbReference>
<dbReference type="EMBL" id="AJWK01020724">
    <property type="status" value="NOT_ANNOTATED_CDS"/>
    <property type="molecule type" value="Genomic_DNA"/>
</dbReference>
<evidence type="ECO:0000313" key="1">
    <source>
        <dbReference type="EnsemblMetazoa" id="LLOJ006392-PA"/>
    </source>
</evidence>
<reference evidence="1" key="1">
    <citation type="submission" date="2020-05" db="UniProtKB">
        <authorList>
            <consortium name="EnsemblMetazoa"/>
        </authorList>
    </citation>
    <scope>IDENTIFICATION</scope>
    <source>
        <strain evidence="1">Jacobina</strain>
    </source>
</reference>
<dbReference type="Proteomes" id="UP000092461">
    <property type="component" value="Unassembled WGS sequence"/>
</dbReference>
<dbReference type="VEuPathDB" id="VectorBase:LLOJ006392"/>
<sequence length="65" mass="7258">MLAKVIGGHLTFTPHRILPLSATTTADIAPKRSSTHPALYLKITLFCTRKESGYFVSDYDMKCNK</sequence>
<proteinExistence type="predicted"/>